<evidence type="ECO:0000313" key="5">
    <source>
        <dbReference type="Proteomes" id="UP000265719"/>
    </source>
</evidence>
<keyword evidence="2" id="KW-0560">Oxidoreductase</keyword>
<comment type="similarity">
    <text evidence="1">Belongs to the short-chain dehydrogenases/reductases (SDR) family.</text>
</comment>
<dbReference type="InterPro" id="IPR050259">
    <property type="entry name" value="SDR"/>
</dbReference>
<name>A0AA97M5A0_9ACTN</name>
<evidence type="ECO:0000313" key="4">
    <source>
        <dbReference type="EMBL" id="UOE20762.1"/>
    </source>
</evidence>
<dbReference type="SUPFAM" id="SSF51735">
    <property type="entry name" value="NAD(P)-binding Rossmann-fold domains"/>
    <property type="match status" value="1"/>
</dbReference>
<dbReference type="Gene3D" id="3.40.50.720">
    <property type="entry name" value="NAD(P)-binding Rossmann-like Domain"/>
    <property type="match status" value="1"/>
</dbReference>
<dbReference type="EMBL" id="CP063196">
    <property type="protein sequence ID" value="UOE20762.1"/>
    <property type="molecule type" value="Genomic_DNA"/>
</dbReference>
<proteinExistence type="inferred from homology"/>
<dbReference type="PANTHER" id="PTHR42879:SF2">
    <property type="entry name" value="3-OXOACYL-[ACYL-CARRIER-PROTEIN] REDUCTASE FABG"/>
    <property type="match status" value="1"/>
</dbReference>
<dbReference type="PRINTS" id="PR00081">
    <property type="entry name" value="GDHRDH"/>
</dbReference>
<feature type="region of interest" description="Disordered" evidence="3">
    <location>
        <begin position="245"/>
        <end position="270"/>
    </location>
</feature>
<dbReference type="InterPro" id="IPR020904">
    <property type="entry name" value="Sc_DH/Rdtase_CS"/>
</dbReference>
<evidence type="ECO:0000256" key="3">
    <source>
        <dbReference type="SAM" id="MobiDB-lite"/>
    </source>
</evidence>
<dbReference type="PANTHER" id="PTHR42879">
    <property type="entry name" value="3-OXOACYL-(ACYL-CARRIER-PROTEIN) REDUCTASE"/>
    <property type="match status" value="1"/>
</dbReference>
<sequence>MSRAATVSRSPPRGDGCPARRVVRPGRGSRPPQDSREETDVAPDIDPTQTPDSDRGTYSAYDRVAVITGADSGIGKATAVLLARQGFDVGLTYHSDEEGARGTAEEVRQTGRTAAVRRHDLRDPVRAAAAIEELADELGGIGVLVNNAGTGSGAPLLKTDHQQWREVLATDLDGPFTCSRAAALRMAERGRGGRIINVTSVHEDLPRVGAGPYCAAKGGLKMLTRVLALELSAHGITANTVAPGEIATPMTGQHDEPPRPASRGGYPLARPGDAHEVAEAIAFLAGPASSYVTGATLLVDGGLSMMGPQAAGALESDGWRAG</sequence>
<protein>
    <submittedName>
        <fullName evidence="4">SDR family oxidoreductase</fullName>
    </submittedName>
</protein>
<accession>A0AA97M5A0</accession>
<keyword evidence="5" id="KW-1185">Reference proteome</keyword>
<feature type="region of interest" description="Disordered" evidence="3">
    <location>
        <begin position="1"/>
        <end position="57"/>
    </location>
</feature>
<evidence type="ECO:0000256" key="1">
    <source>
        <dbReference type="ARBA" id="ARBA00006484"/>
    </source>
</evidence>
<dbReference type="NCBIfam" id="NF009384">
    <property type="entry name" value="PRK12743.1"/>
    <property type="match status" value="1"/>
</dbReference>
<dbReference type="PRINTS" id="PR00080">
    <property type="entry name" value="SDRFAMILY"/>
</dbReference>
<dbReference type="GO" id="GO:0016491">
    <property type="term" value="F:oxidoreductase activity"/>
    <property type="evidence" value="ECO:0007669"/>
    <property type="project" value="UniProtKB-KW"/>
</dbReference>
<reference evidence="4" key="1">
    <citation type="submission" date="2020-10" db="EMBL/GenBank/DDBJ databases">
        <title>De novo genome project of the cellulose decomposer Thermobifida halotolerans type strain.</title>
        <authorList>
            <person name="Nagy I."/>
            <person name="Horvath B."/>
            <person name="Kukolya J."/>
            <person name="Nagy I."/>
            <person name="Orsini M."/>
        </authorList>
    </citation>
    <scope>NUCLEOTIDE SEQUENCE</scope>
    <source>
        <strain evidence="4">DSM 44931</strain>
    </source>
</reference>
<gene>
    <name evidence="4" type="ORF">NI17_006070</name>
</gene>
<organism evidence="4 5">
    <name type="scientific">Thermobifida halotolerans</name>
    <dbReference type="NCBI Taxonomy" id="483545"/>
    <lineage>
        <taxon>Bacteria</taxon>
        <taxon>Bacillati</taxon>
        <taxon>Actinomycetota</taxon>
        <taxon>Actinomycetes</taxon>
        <taxon>Streptosporangiales</taxon>
        <taxon>Nocardiopsidaceae</taxon>
        <taxon>Thermobifida</taxon>
    </lineage>
</organism>
<dbReference type="InterPro" id="IPR036291">
    <property type="entry name" value="NAD(P)-bd_dom_sf"/>
</dbReference>
<dbReference type="Pfam" id="PF13561">
    <property type="entry name" value="adh_short_C2"/>
    <property type="match status" value="1"/>
</dbReference>
<dbReference type="PROSITE" id="PS00061">
    <property type="entry name" value="ADH_SHORT"/>
    <property type="match status" value="1"/>
</dbReference>
<dbReference type="Proteomes" id="UP000265719">
    <property type="component" value="Chromosome"/>
</dbReference>
<dbReference type="KEGG" id="thao:NI17_006070"/>
<dbReference type="GO" id="GO:0032787">
    <property type="term" value="P:monocarboxylic acid metabolic process"/>
    <property type="evidence" value="ECO:0007669"/>
    <property type="project" value="UniProtKB-ARBA"/>
</dbReference>
<dbReference type="InterPro" id="IPR002347">
    <property type="entry name" value="SDR_fam"/>
</dbReference>
<dbReference type="AlphaFoldDB" id="A0AA97M5A0"/>
<evidence type="ECO:0000256" key="2">
    <source>
        <dbReference type="ARBA" id="ARBA00023002"/>
    </source>
</evidence>
<dbReference type="FunFam" id="3.40.50.720:FF:000084">
    <property type="entry name" value="Short-chain dehydrogenase reductase"/>
    <property type="match status" value="1"/>
</dbReference>